<dbReference type="PANTHER" id="PTHR30620:SF16">
    <property type="entry name" value="LYSOSOMAL BETA GLUCOSIDASE"/>
    <property type="match status" value="1"/>
</dbReference>
<dbReference type="GO" id="GO:0008422">
    <property type="term" value="F:beta-glucosidase activity"/>
    <property type="evidence" value="ECO:0007669"/>
    <property type="project" value="UniProtKB-EC"/>
</dbReference>
<comment type="similarity">
    <text evidence="2">Belongs to the glycosyl hydrolase 3 family.</text>
</comment>
<sequence length="212" mass="24251">MKKEKLEALFQTLTLEEKIGQVVQVSGNVYMEDKQTIDTGPLQDIGFHSDFQLDLIGSVYNVNDWRQIKKIQTEYLHKHPKKIPLLIMADVIYGFRTINPIPLAQAGSFDFELIQKGATETAKESYRNGLHVLFSPMLDLVRDPRWGRVMESPGEDVYVASQYANSIVTGYQGELNEEKPLRKTMSQQGSNILQHMALLKQGESIIQWTCRY</sequence>
<dbReference type="AlphaFoldDB" id="A0A378MIB5"/>
<protein>
    <recommendedName>
        <fullName evidence="3">beta-glucosidase</fullName>
        <ecNumber evidence="3">3.2.1.21</ecNumber>
    </recommendedName>
</protein>
<accession>A0A378MIB5</accession>
<keyword evidence="4" id="KW-0732">Signal</keyword>
<dbReference type="PANTHER" id="PTHR30620">
    <property type="entry name" value="PERIPLASMIC BETA-GLUCOSIDASE-RELATED"/>
    <property type="match status" value="1"/>
</dbReference>
<proteinExistence type="inferred from homology"/>
<dbReference type="InterPro" id="IPR051915">
    <property type="entry name" value="Cellulose_Degrad_GH3"/>
</dbReference>
<evidence type="ECO:0000256" key="3">
    <source>
        <dbReference type="ARBA" id="ARBA00012744"/>
    </source>
</evidence>
<dbReference type="EC" id="3.2.1.21" evidence="3"/>
<dbReference type="Gene3D" id="3.20.20.300">
    <property type="entry name" value="Glycoside hydrolase, family 3, N-terminal domain"/>
    <property type="match status" value="1"/>
</dbReference>
<dbReference type="InterPro" id="IPR017853">
    <property type="entry name" value="GH"/>
</dbReference>
<evidence type="ECO:0000256" key="1">
    <source>
        <dbReference type="ARBA" id="ARBA00000448"/>
    </source>
</evidence>
<keyword evidence="6 8" id="KW-0326">Glycosidase</keyword>
<evidence type="ECO:0000256" key="2">
    <source>
        <dbReference type="ARBA" id="ARBA00005336"/>
    </source>
</evidence>
<reference evidence="8 9" key="1">
    <citation type="submission" date="2018-06" db="EMBL/GenBank/DDBJ databases">
        <authorList>
            <consortium name="Pathogen Informatics"/>
            <person name="Doyle S."/>
        </authorList>
    </citation>
    <scope>NUCLEOTIDE SEQUENCE [LARGE SCALE GENOMIC DNA]</scope>
    <source>
        <strain evidence="9">NCTC 10815</strain>
    </source>
</reference>
<evidence type="ECO:0000313" key="8">
    <source>
        <dbReference type="EMBL" id="STY45263.1"/>
    </source>
</evidence>
<dbReference type="Pfam" id="PF00933">
    <property type="entry name" value="Glyco_hydro_3"/>
    <property type="match status" value="1"/>
</dbReference>
<dbReference type="InterPro" id="IPR036962">
    <property type="entry name" value="Glyco_hydro_3_N_sf"/>
</dbReference>
<organism evidence="8 9">
    <name type="scientific">Listeria grayi</name>
    <name type="common">Listeria murrayi</name>
    <dbReference type="NCBI Taxonomy" id="1641"/>
    <lineage>
        <taxon>Bacteria</taxon>
        <taxon>Bacillati</taxon>
        <taxon>Bacillota</taxon>
        <taxon>Bacilli</taxon>
        <taxon>Bacillales</taxon>
        <taxon>Listeriaceae</taxon>
        <taxon>Listeria</taxon>
    </lineage>
</organism>
<feature type="domain" description="Glycoside hydrolase family 3 N-terminal" evidence="7">
    <location>
        <begin position="14"/>
        <end position="174"/>
    </location>
</feature>
<gene>
    <name evidence="8" type="primary">bglX_2</name>
    <name evidence="8" type="ORF">NCTC10815_02638</name>
</gene>
<evidence type="ECO:0000256" key="6">
    <source>
        <dbReference type="ARBA" id="ARBA00023295"/>
    </source>
</evidence>
<dbReference type="InterPro" id="IPR001764">
    <property type="entry name" value="Glyco_hydro_3_N"/>
</dbReference>
<dbReference type="SUPFAM" id="SSF51445">
    <property type="entry name" value="(Trans)glycosidases"/>
    <property type="match status" value="1"/>
</dbReference>
<name>A0A378MIB5_LISGR</name>
<dbReference type="Proteomes" id="UP000254879">
    <property type="component" value="Unassembled WGS sequence"/>
</dbReference>
<dbReference type="RefSeq" id="WP_115346249.1">
    <property type="nucleotide sequence ID" value="NZ_UGPG01000001.1"/>
</dbReference>
<evidence type="ECO:0000256" key="4">
    <source>
        <dbReference type="ARBA" id="ARBA00022729"/>
    </source>
</evidence>
<keyword evidence="5 8" id="KW-0378">Hydrolase</keyword>
<comment type="catalytic activity">
    <reaction evidence="1">
        <text>Hydrolysis of terminal, non-reducing beta-D-glucosyl residues with release of beta-D-glucose.</text>
        <dbReference type="EC" id="3.2.1.21"/>
    </reaction>
</comment>
<evidence type="ECO:0000256" key="5">
    <source>
        <dbReference type="ARBA" id="ARBA00022801"/>
    </source>
</evidence>
<evidence type="ECO:0000259" key="7">
    <source>
        <dbReference type="Pfam" id="PF00933"/>
    </source>
</evidence>
<dbReference type="GO" id="GO:0009251">
    <property type="term" value="P:glucan catabolic process"/>
    <property type="evidence" value="ECO:0007669"/>
    <property type="project" value="TreeGrafter"/>
</dbReference>
<dbReference type="EMBL" id="UGPG01000001">
    <property type="protein sequence ID" value="STY45263.1"/>
    <property type="molecule type" value="Genomic_DNA"/>
</dbReference>
<evidence type="ECO:0000313" key="9">
    <source>
        <dbReference type="Proteomes" id="UP000254879"/>
    </source>
</evidence>